<comment type="similarity">
    <text evidence="2">Belongs to the CPA3 antiporters (TC 2.A.63) subunit D family.</text>
</comment>
<reference evidence="11 12" key="1">
    <citation type="submission" date="2015-09" db="EMBL/GenBank/DDBJ databases">
        <title>Sorangium comparison.</title>
        <authorList>
            <person name="Zaburannyi N."/>
            <person name="Bunk B."/>
            <person name="Overmann J."/>
            <person name="Mueller R."/>
        </authorList>
    </citation>
    <scope>NUCLEOTIDE SEQUENCE [LARGE SCALE GENOMIC DNA]</scope>
    <source>
        <strain evidence="11 12">So ceGT47</strain>
    </source>
</reference>
<feature type="transmembrane region" description="Helical" evidence="9">
    <location>
        <begin position="130"/>
        <end position="150"/>
    </location>
</feature>
<dbReference type="GO" id="GO:0042773">
    <property type="term" value="P:ATP synthesis coupled electron transport"/>
    <property type="evidence" value="ECO:0007669"/>
    <property type="project" value="InterPro"/>
</dbReference>
<evidence type="ECO:0000256" key="8">
    <source>
        <dbReference type="SAM" id="MobiDB-lite"/>
    </source>
</evidence>
<feature type="transmembrane region" description="Helical" evidence="9">
    <location>
        <begin position="31"/>
        <end position="49"/>
    </location>
</feature>
<keyword evidence="6 9" id="KW-0472">Membrane</keyword>
<protein>
    <submittedName>
        <fullName evidence="11">Cation:proton antiporter</fullName>
    </submittedName>
</protein>
<dbReference type="Pfam" id="PF00361">
    <property type="entry name" value="Proton_antipo_M"/>
    <property type="match status" value="1"/>
</dbReference>
<evidence type="ECO:0000256" key="9">
    <source>
        <dbReference type="SAM" id="Phobius"/>
    </source>
</evidence>
<evidence type="ECO:0000256" key="3">
    <source>
        <dbReference type="ARBA" id="ARBA00022475"/>
    </source>
</evidence>
<dbReference type="OrthoDB" id="9781596at2"/>
<evidence type="ECO:0000313" key="11">
    <source>
        <dbReference type="EMBL" id="AUX25765.1"/>
    </source>
</evidence>
<evidence type="ECO:0000256" key="7">
    <source>
        <dbReference type="RuleBase" id="RU000320"/>
    </source>
</evidence>
<feature type="transmembrane region" description="Helical" evidence="9">
    <location>
        <begin position="238"/>
        <end position="257"/>
    </location>
</feature>
<evidence type="ECO:0000256" key="5">
    <source>
        <dbReference type="ARBA" id="ARBA00022989"/>
    </source>
</evidence>
<keyword evidence="5 9" id="KW-1133">Transmembrane helix</keyword>
<comment type="subcellular location">
    <subcellularLocation>
        <location evidence="1">Cell membrane</location>
        <topology evidence="1">Multi-pass membrane protein</topology>
    </subcellularLocation>
    <subcellularLocation>
        <location evidence="7">Membrane</location>
        <topology evidence="7">Multi-pass membrane protein</topology>
    </subcellularLocation>
</comment>
<feature type="transmembrane region" description="Helical" evidence="9">
    <location>
        <begin position="204"/>
        <end position="226"/>
    </location>
</feature>
<feature type="transmembrane region" description="Helical" evidence="9">
    <location>
        <begin position="106"/>
        <end position="124"/>
    </location>
</feature>
<dbReference type="InterPro" id="IPR003918">
    <property type="entry name" value="NADH_UbQ_OxRdtase"/>
</dbReference>
<dbReference type="PRINTS" id="PR01437">
    <property type="entry name" value="NUOXDRDTASE4"/>
</dbReference>
<keyword evidence="4 7" id="KW-0812">Transmembrane</keyword>
<evidence type="ECO:0000256" key="2">
    <source>
        <dbReference type="ARBA" id="ARBA00005346"/>
    </source>
</evidence>
<sequence length="545" mass="55403">MSAALVVPVVAPLLTGVALLGLTGRARRQRALSLSSAAAVLAAAGWIAARAARGHILVLRLGGWDPRVGIVWVADALTGAMLLLAAIASLATLVHAPASLRGPREARYFLPLHHLLVAGVNGAFVTGDYFNLFVFFEVMLLASFALIALGGREVQLRRAVPYVIVNLIASLLFLGGVGAIYGTAGTVNMAELARRAAAGALPGAFWSAAALVLVVFAVKAALAPLFAWLPDAYPEAPIPVNAAFSGLLTKVGVYALFRSVPLLGRHAPTASWQTALLIAAGATMVLGVVGALGRDTIRGVLSFHIVSQIGYMVFGLALLTPGAVAAGLFFVAHQIPAKMALFLAGGVAERVGGTGALGGVRGMAGTHPWVAAGFLVPALSLAGVPPFSGFWGKLLLLIEGYGAGAGLVATVALLVSFLTLASMLKIWVAVFWGAPEGQRAPTLGRDPGMVAATLSLASLSVVIGLLAPPLHRYAGLAAGQLLDPTAYLDAVLGPRGGAAPRTGVLGPVGCSPEGLKCRRATEGARRNASPGGEHPTGPTTPAGGL</sequence>
<dbReference type="PANTHER" id="PTHR42703:SF1">
    <property type="entry name" value="NA(+)_H(+) ANTIPORTER SUBUNIT D1"/>
    <property type="match status" value="1"/>
</dbReference>
<dbReference type="PANTHER" id="PTHR42703">
    <property type="entry name" value="NADH DEHYDROGENASE"/>
    <property type="match status" value="1"/>
</dbReference>
<gene>
    <name evidence="11" type="ORF">SOCEGT47_063160</name>
</gene>
<dbReference type="InterPro" id="IPR001750">
    <property type="entry name" value="ND/Mrp_TM"/>
</dbReference>
<feature type="transmembrane region" description="Helical" evidence="9">
    <location>
        <begin position="448"/>
        <end position="467"/>
    </location>
</feature>
<dbReference type="EMBL" id="CP012670">
    <property type="protein sequence ID" value="AUX25765.1"/>
    <property type="molecule type" value="Genomic_DNA"/>
</dbReference>
<feature type="transmembrane region" description="Helical" evidence="9">
    <location>
        <begin position="69"/>
        <end position="94"/>
    </location>
</feature>
<feature type="transmembrane region" description="Helical" evidence="9">
    <location>
        <begin position="6"/>
        <end position="24"/>
    </location>
</feature>
<name>A0A4P2Q8A5_SORCE</name>
<evidence type="ECO:0000313" key="12">
    <source>
        <dbReference type="Proteomes" id="UP000295781"/>
    </source>
</evidence>
<evidence type="ECO:0000256" key="1">
    <source>
        <dbReference type="ARBA" id="ARBA00004651"/>
    </source>
</evidence>
<evidence type="ECO:0000256" key="4">
    <source>
        <dbReference type="ARBA" id="ARBA00022692"/>
    </source>
</evidence>
<feature type="transmembrane region" description="Helical" evidence="9">
    <location>
        <begin position="162"/>
        <end position="184"/>
    </location>
</feature>
<feature type="domain" description="NADH:quinone oxidoreductase/Mrp antiporter transmembrane" evidence="10">
    <location>
        <begin position="128"/>
        <end position="419"/>
    </location>
</feature>
<dbReference type="AlphaFoldDB" id="A0A4P2Q8A5"/>
<dbReference type="Proteomes" id="UP000295781">
    <property type="component" value="Chromosome"/>
</dbReference>
<keyword evidence="3" id="KW-1003">Cell membrane</keyword>
<feature type="transmembrane region" description="Helical" evidence="9">
    <location>
        <begin position="403"/>
        <end position="428"/>
    </location>
</feature>
<organism evidence="11 12">
    <name type="scientific">Sorangium cellulosum</name>
    <name type="common">Polyangium cellulosum</name>
    <dbReference type="NCBI Taxonomy" id="56"/>
    <lineage>
        <taxon>Bacteria</taxon>
        <taxon>Pseudomonadati</taxon>
        <taxon>Myxococcota</taxon>
        <taxon>Polyangia</taxon>
        <taxon>Polyangiales</taxon>
        <taxon>Polyangiaceae</taxon>
        <taxon>Sorangium</taxon>
    </lineage>
</organism>
<feature type="transmembrane region" description="Helical" evidence="9">
    <location>
        <begin position="369"/>
        <end position="391"/>
    </location>
</feature>
<dbReference type="GO" id="GO:0005886">
    <property type="term" value="C:plasma membrane"/>
    <property type="evidence" value="ECO:0007669"/>
    <property type="project" value="UniProtKB-SubCell"/>
</dbReference>
<feature type="compositionally biased region" description="Low complexity" evidence="8">
    <location>
        <begin position="530"/>
        <end position="545"/>
    </location>
</feature>
<dbReference type="GO" id="GO:0008137">
    <property type="term" value="F:NADH dehydrogenase (ubiquinone) activity"/>
    <property type="evidence" value="ECO:0007669"/>
    <property type="project" value="InterPro"/>
</dbReference>
<evidence type="ECO:0000259" key="10">
    <source>
        <dbReference type="Pfam" id="PF00361"/>
    </source>
</evidence>
<evidence type="ECO:0000256" key="6">
    <source>
        <dbReference type="ARBA" id="ARBA00023136"/>
    </source>
</evidence>
<feature type="region of interest" description="Disordered" evidence="8">
    <location>
        <begin position="519"/>
        <end position="545"/>
    </location>
</feature>
<feature type="transmembrane region" description="Helical" evidence="9">
    <location>
        <begin position="277"/>
        <end position="297"/>
    </location>
</feature>
<feature type="transmembrane region" description="Helical" evidence="9">
    <location>
        <begin position="309"/>
        <end position="332"/>
    </location>
</feature>
<dbReference type="RefSeq" id="WP_129352909.1">
    <property type="nucleotide sequence ID" value="NZ_CP012670.1"/>
</dbReference>
<accession>A0A4P2Q8A5</accession>
<proteinExistence type="inferred from homology"/>
<dbReference type="InterPro" id="IPR050586">
    <property type="entry name" value="CPA3_Na-H_Antiporter_D"/>
</dbReference>